<protein>
    <submittedName>
        <fullName evidence="2">Spore coat protein CotJB</fullName>
    </submittedName>
</protein>
<organism evidence="2 3">
    <name type="scientific">Paenibacillus terreus</name>
    <dbReference type="NCBI Taxonomy" id="1387834"/>
    <lineage>
        <taxon>Bacteria</taxon>
        <taxon>Bacillati</taxon>
        <taxon>Bacillota</taxon>
        <taxon>Bacilli</taxon>
        <taxon>Bacillales</taxon>
        <taxon>Paenibacillaceae</taxon>
        <taxon>Paenibacillus</taxon>
    </lineage>
</organism>
<evidence type="ECO:0000313" key="3">
    <source>
        <dbReference type="Proteomes" id="UP001580407"/>
    </source>
</evidence>
<gene>
    <name evidence="2" type="ORF">ACE3NQ_23345</name>
</gene>
<dbReference type="InterPro" id="IPR024207">
    <property type="entry name" value="CotJB_dom"/>
</dbReference>
<dbReference type="RefSeq" id="WP_375527575.1">
    <property type="nucleotide sequence ID" value="NZ_JBHILM010000031.1"/>
</dbReference>
<accession>A0ABV5BER3</accession>
<comment type="caution">
    <text evidence="2">The sequence shown here is derived from an EMBL/GenBank/DDBJ whole genome shotgun (WGS) entry which is preliminary data.</text>
</comment>
<feature type="domain" description="Protein CotJB" evidence="1">
    <location>
        <begin position="19"/>
        <end position="94"/>
    </location>
</feature>
<dbReference type="PIRSF" id="PIRSF010606">
    <property type="entry name" value="Spore_coat_CotJB"/>
    <property type="match status" value="1"/>
</dbReference>
<reference evidence="2 3" key="1">
    <citation type="submission" date="2024-09" db="EMBL/GenBank/DDBJ databases">
        <authorList>
            <person name="Ruan L."/>
        </authorList>
    </citation>
    <scope>NUCLEOTIDE SEQUENCE [LARGE SCALE GENOMIC DNA]</scope>
    <source>
        <strain evidence="2 3">D33</strain>
    </source>
</reference>
<keyword evidence="3" id="KW-1185">Reference proteome</keyword>
<proteinExistence type="predicted"/>
<sequence>MSDEERTQQPVPCDEQFYELLERLQELDFVLVELNLYLNTHPNDLQAIEQYNQLTRDRMQVAHHFQLLYGPLMNFGHAYSKYPWEWSKAPWPWQV</sequence>
<evidence type="ECO:0000259" key="1">
    <source>
        <dbReference type="Pfam" id="PF12652"/>
    </source>
</evidence>
<name>A0ABV5BER3_9BACL</name>
<keyword evidence="2" id="KW-0167">Capsid protein</keyword>
<dbReference type="EMBL" id="JBHILM010000031">
    <property type="protein sequence ID" value="MFB5683854.1"/>
    <property type="molecule type" value="Genomic_DNA"/>
</dbReference>
<dbReference type="Proteomes" id="UP001580407">
    <property type="component" value="Unassembled WGS sequence"/>
</dbReference>
<keyword evidence="2" id="KW-0946">Virion</keyword>
<evidence type="ECO:0000313" key="2">
    <source>
        <dbReference type="EMBL" id="MFB5683854.1"/>
    </source>
</evidence>
<dbReference type="InterPro" id="IPR016571">
    <property type="entry name" value="Spore_coat_assembly_CotJB"/>
</dbReference>
<dbReference type="Pfam" id="PF12652">
    <property type="entry name" value="CotJB"/>
    <property type="match status" value="1"/>
</dbReference>